<comment type="caution">
    <text evidence="2">The sequence shown here is derived from an EMBL/GenBank/DDBJ whole genome shotgun (WGS) entry which is preliminary data.</text>
</comment>
<keyword evidence="1" id="KW-1133">Transmembrane helix</keyword>
<feature type="transmembrane region" description="Helical" evidence="1">
    <location>
        <begin position="92"/>
        <end position="109"/>
    </location>
</feature>
<evidence type="ECO:0000313" key="3">
    <source>
        <dbReference type="Proteomes" id="UP001348641"/>
    </source>
</evidence>
<keyword evidence="1" id="KW-0812">Transmembrane</keyword>
<dbReference type="RefSeq" id="WP_330161519.1">
    <property type="nucleotide sequence ID" value="NZ_BAAAJA010000008.1"/>
</dbReference>
<organism evidence="2 3">
    <name type="scientific">Nocardiopsis tropica</name>
    <dbReference type="NCBI Taxonomy" id="109330"/>
    <lineage>
        <taxon>Bacteria</taxon>
        <taxon>Bacillati</taxon>
        <taxon>Actinomycetota</taxon>
        <taxon>Actinomycetes</taxon>
        <taxon>Streptosporangiales</taxon>
        <taxon>Nocardiopsidaceae</taxon>
        <taxon>Nocardiopsis</taxon>
    </lineage>
</organism>
<reference evidence="2 3" key="1">
    <citation type="submission" date="2023-07" db="EMBL/GenBank/DDBJ databases">
        <authorList>
            <person name="Girao M."/>
            <person name="Carvalho M.F."/>
        </authorList>
    </citation>
    <scope>NUCLEOTIDE SEQUENCE [LARGE SCALE GENOMIC DNA]</scope>
    <source>
        <strain evidence="2 3">66/93</strain>
    </source>
</reference>
<evidence type="ECO:0000313" key="2">
    <source>
        <dbReference type="EMBL" id="MEE2054691.1"/>
    </source>
</evidence>
<protein>
    <submittedName>
        <fullName evidence="2">Uncharacterized protein</fullName>
    </submittedName>
</protein>
<feature type="transmembrane region" description="Helical" evidence="1">
    <location>
        <begin position="36"/>
        <end position="58"/>
    </location>
</feature>
<evidence type="ECO:0000256" key="1">
    <source>
        <dbReference type="SAM" id="Phobius"/>
    </source>
</evidence>
<proteinExistence type="predicted"/>
<sequence>MTGKGPPGTTLVDHSRFPPRGEAVIVFHGRRFINGFLFGTLAGPVVLNAAFALTWASVHIGYGGVSDMGVFRLSHHPNLGHPVRLDIREGRIGAFLALCGFTAAAANLVRGRRGEGAERVPRP</sequence>
<keyword evidence="1" id="KW-0472">Membrane</keyword>
<dbReference type="Proteomes" id="UP001348641">
    <property type="component" value="Unassembled WGS sequence"/>
</dbReference>
<gene>
    <name evidence="2" type="ORF">Q8A49_29755</name>
</gene>
<accession>A0ABU7KZF8</accession>
<name>A0ABU7KZF8_9ACTN</name>
<dbReference type="EMBL" id="JAUUCC010000124">
    <property type="protein sequence ID" value="MEE2054691.1"/>
    <property type="molecule type" value="Genomic_DNA"/>
</dbReference>